<evidence type="ECO:0000256" key="11">
    <source>
        <dbReference type="SAM" id="Phobius"/>
    </source>
</evidence>
<feature type="coiled-coil region" evidence="9">
    <location>
        <begin position="325"/>
        <end position="359"/>
    </location>
</feature>
<organism evidence="12 13">
    <name type="scientific">Capsaspora owczarzaki (strain ATCC 30864)</name>
    <dbReference type="NCBI Taxonomy" id="595528"/>
    <lineage>
        <taxon>Eukaryota</taxon>
        <taxon>Filasterea</taxon>
        <taxon>Capsaspora</taxon>
    </lineage>
</organism>
<dbReference type="GO" id="GO:0020037">
    <property type="term" value="F:heme binding"/>
    <property type="evidence" value="ECO:0007669"/>
    <property type="project" value="InterPro"/>
</dbReference>
<accession>A0A0D2X5J7</accession>
<evidence type="ECO:0000256" key="2">
    <source>
        <dbReference type="ARBA" id="ARBA00022617"/>
    </source>
</evidence>
<dbReference type="eggNOG" id="ENOG502QTHD">
    <property type="taxonomic scope" value="Eukaryota"/>
</dbReference>
<evidence type="ECO:0000313" key="12">
    <source>
        <dbReference type="EMBL" id="KJE97929.1"/>
    </source>
</evidence>
<keyword evidence="4" id="KW-0479">Metal-binding</keyword>
<feature type="transmembrane region" description="Helical" evidence="11">
    <location>
        <begin position="198"/>
        <end position="219"/>
    </location>
</feature>
<keyword evidence="6 11" id="KW-1133">Transmembrane helix</keyword>
<dbReference type="Proteomes" id="UP000008743">
    <property type="component" value="Unassembled WGS sequence"/>
</dbReference>
<dbReference type="HAMAP" id="MF_01959">
    <property type="entry name" value="CcmE"/>
    <property type="match status" value="1"/>
</dbReference>
<dbReference type="GO" id="GO:0005886">
    <property type="term" value="C:plasma membrane"/>
    <property type="evidence" value="ECO:0007669"/>
    <property type="project" value="InterPro"/>
</dbReference>
<dbReference type="InterPro" id="IPR012340">
    <property type="entry name" value="NA-bd_OB-fold"/>
</dbReference>
<evidence type="ECO:0000256" key="4">
    <source>
        <dbReference type="ARBA" id="ARBA00022723"/>
    </source>
</evidence>
<evidence type="ECO:0000256" key="7">
    <source>
        <dbReference type="ARBA" id="ARBA00023004"/>
    </source>
</evidence>
<dbReference type="GO" id="GO:0017004">
    <property type="term" value="P:cytochrome complex assembly"/>
    <property type="evidence" value="ECO:0007669"/>
    <property type="project" value="UniProtKB-KW"/>
</dbReference>
<evidence type="ECO:0000256" key="1">
    <source>
        <dbReference type="ARBA" id="ARBA00004370"/>
    </source>
</evidence>
<dbReference type="GO" id="GO:0046872">
    <property type="term" value="F:metal ion binding"/>
    <property type="evidence" value="ECO:0007669"/>
    <property type="project" value="UniProtKB-KW"/>
</dbReference>
<keyword evidence="5" id="KW-0201">Cytochrome c-type biogenesis</keyword>
<evidence type="ECO:0008006" key="14">
    <source>
        <dbReference type="Google" id="ProtNLM"/>
    </source>
</evidence>
<evidence type="ECO:0000256" key="3">
    <source>
        <dbReference type="ARBA" id="ARBA00022692"/>
    </source>
</evidence>
<evidence type="ECO:0000256" key="5">
    <source>
        <dbReference type="ARBA" id="ARBA00022748"/>
    </source>
</evidence>
<dbReference type="EMBL" id="KE346376">
    <property type="protein sequence ID" value="KJE97929.1"/>
    <property type="molecule type" value="Genomic_DNA"/>
</dbReference>
<dbReference type="InterPro" id="IPR036127">
    <property type="entry name" value="CcmE-like_sf"/>
</dbReference>
<protein>
    <recommendedName>
        <fullName evidence="14">Cytochrome c-type biogenesis protein CcmE</fullName>
    </recommendedName>
</protein>
<keyword evidence="13" id="KW-1185">Reference proteome</keyword>
<feature type="region of interest" description="Disordered" evidence="10">
    <location>
        <begin position="142"/>
        <end position="176"/>
    </location>
</feature>
<sequence>MSMRTLQQVQSIACSLPSCCSLSRSGWSLNLSAAGSAIPFRAAHASAASPPHADSWRLHERLSSSNAGAATGRMAIALSSPSSSSSNLVAKTRCSLLHVRHLGVPARGLCQLAQLSARAHPVSMIVPPALAWHRRGLTTLTGRAPSAQSASGASNPAPNSSSDNSNHGSQQTAQAPGISHLVKERRALLATQKRNRRFVLFALGGLALGACVFLGMYAFQDVLMFYLTPSELLERMGTLNDKSSIRLGGLVLEGSVKLPPAAPTVEFIVTDLNADIFVKFNGLLPDLFREGKAVVVEGKFDKNAATFVASNVLAKHDENYMPKEVAEALAKNRENKALLDEARELVEREELLADQRQQEKEHYHSTRR</sequence>
<dbReference type="STRING" id="595528.A0A0D2X5J7"/>
<dbReference type="InterPro" id="IPR004329">
    <property type="entry name" value="CcmE"/>
</dbReference>
<comment type="subcellular location">
    <subcellularLocation>
        <location evidence="1">Membrane</location>
    </subcellularLocation>
</comment>
<name>A0A0D2X5J7_CAPO3</name>
<evidence type="ECO:0000256" key="6">
    <source>
        <dbReference type="ARBA" id="ARBA00022989"/>
    </source>
</evidence>
<dbReference type="AlphaFoldDB" id="A0A0D2X5J7"/>
<evidence type="ECO:0000256" key="9">
    <source>
        <dbReference type="SAM" id="Coils"/>
    </source>
</evidence>
<proteinExistence type="inferred from homology"/>
<keyword evidence="9" id="KW-0175">Coiled coil</keyword>
<evidence type="ECO:0000313" key="13">
    <source>
        <dbReference type="Proteomes" id="UP000008743"/>
    </source>
</evidence>
<dbReference type="PANTHER" id="PTHR34128:SF2">
    <property type="entry name" value="CYTOCHROME C-TYPE BIOGENESIS PROTEIN CCME HOMOLOG, MITOCHONDRIAL"/>
    <property type="match status" value="1"/>
</dbReference>
<feature type="compositionally biased region" description="Low complexity" evidence="10">
    <location>
        <begin position="144"/>
        <end position="166"/>
    </location>
</feature>
<keyword evidence="7" id="KW-0408">Iron</keyword>
<dbReference type="SUPFAM" id="SSF82093">
    <property type="entry name" value="Heme chaperone CcmE"/>
    <property type="match status" value="1"/>
</dbReference>
<keyword evidence="8 11" id="KW-0472">Membrane</keyword>
<keyword evidence="3 11" id="KW-0812">Transmembrane</keyword>
<dbReference type="Pfam" id="PF03100">
    <property type="entry name" value="CcmE"/>
    <property type="match status" value="1"/>
</dbReference>
<dbReference type="GO" id="GO:0017003">
    <property type="term" value="P:protein-heme linkage"/>
    <property type="evidence" value="ECO:0007669"/>
    <property type="project" value="InterPro"/>
</dbReference>
<gene>
    <name evidence="12" type="ORF">CAOG_009148</name>
</gene>
<dbReference type="RefSeq" id="XP_011270861.1">
    <property type="nucleotide sequence ID" value="XM_011272559.1"/>
</dbReference>
<evidence type="ECO:0000256" key="8">
    <source>
        <dbReference type="ARBA" id="ARBA00023136"/>
    </source>
</evidence>
<dbReference type="OrthoDB" id="1886868at2759"/>
<keyword evidence="2" id="KW-0349">Heme</keyword>
<evidence type="ECO:0000256" key="10">
    <source>
        <dbReference type="SAM" id="MobiDB-lite"/>
    </source>
</evidence>
<dbReference type="PANTHER" id="PTHR34128">
    <property type="entry name" value="CYTOCHROME C-TYPE BIOGENESIS PROTEIN CCME HOMOLOG, MITOCHONDRIAL"/>
    <property type="match status" value="1"/>
</dbReference>
<dbReference type="Gene3D" id="2.40.50.140">
    <property type="entry name" value="Nucleic acid-binding proteins"/>
    <property type="match status" value="1"/>
</dbReference>
<dbReference type="InParanoid" id="A0A0D2X5J7"/>
<reference evidence="13" key="1">
    <citation type="submission" date="2011-02" db="EMBL/GenBank/DDBJ databases">
        <title>The Genome Sequence of Capsaspora owczarzaki ATCC 30864.</title>
        <authorList>
            <person name="Russ C."/>
            <person name="Cuomo C."/>
            <person name="Burger G."/>
            <person name="Gray M.W."/>
            <person name="Holland P.W.H."/>
            <person name="King N."/>
            <person name="Lang F.B.F."/>
            <person name="Roger A.J."/>
            <person name="Ruiz-Trillo I."/>
            <person name="Young S.K."/>
            <person name="Zeng Q."/>
            <person name="Gargeya S."/>
            <person name="Alvarado L."/>
            <person name="Berlin A."/>
            <person name="Chapman S.B."/>
            <person name="Chen Z."/>
            <person name="Freedman E."/>
            <person name="Gellesch M."/>
            <person name="Goldberg J."/>
            <person name="Griggs A."/>
            <person name="Gujja S."/>
            <person name="Heilman E."/>
            <person name="Heiman D."/>
            <person name="Howarth C."/>
            <person name="Mehta T."/>
            <person name="Neiman D."/>
            <person name="Pearson M."/>
            <person name="Roberts A."/>
            <person name="Saif S."/>
            <person name="Shea T."/>
            <person name="Shenoy N."/>
            <person name="Sisk P."/>
            <person name="Stolte C."/>
            <person name="Sykes S."/>
            <person name="White J."/>
            <person name="Yandava C."/>
            <person name="Haas B."/>
            <person name="Nusbaum C."/>
            <person name="Birren B."/>
        </authorList>
    </citation>
    <scope>NUCLEOTIDE SEQUENCE</scope>
    <source>
        <strain evidence="13">ATCC 30864</strain>
    </source>
</reference>